<dbReference type="EMBL" id="FMAR01000008">
    <property type="protein sequence ID" value="SCC42931.1"/>
    <property type="molecule type" value="Genomic_DNA"/>
</dbReference>
<dbReference type="STRING" id="1335309.GA0116948_108110"/>
<accession>A0A1C4EHA9</accession>
<dbReference type="InterPro" id="IPR027417">
    <property type="entry name" value="P-loop_NTPase"/>
</dbReference>
<keyword evidence="2" id="KW-1185">Reference proteome</keyword>
<organism evidence="1 2">
    <name type="scientific">Chitinophaga costaii</name>
    <dbReference type="NCBI Taxonomy" id="1335309"/>
    <lineage>
        <taxon>Bacteria</taxon>
        <taxon>Pseudomonadati</taxon>
        <taxon>Bacteroidota</taxon>
        <taxon>Chitinophagia</taxon>
        <taxon>Chitinophagales</taxon>
        <taxon>Chitinophagaceae</taxon>
        <taxon>Chitinophaga</taxon>
    </lineage>
</organism>
<evidence type="ECO:0000313" key="1">
    <source>
        <dbReference type="EMBL" id="SCC42931.1"/>
    </source>
</evidence>
<dbReference type="Proteomes" id="UP000242818">
    <property type="component" value="Unassembled WGS sequence"/>
</dbReference>
<proteinExistence type="predicted"/>
<evidence type="ECO:0000313" key="2">
    <source>
        <dbReference type="Proteomes" id="UP000242818"/>
    </source>
</evidence>
<reference evidence="1 2" key="1">
    <citation type="submission" date="2016-08" db="EMBL/GenBank/DDBJ databases">
        <authorList>
            <person name="Seilhamer J.J."/>
        </authorList>
    </citation>
    <scope>NUCLEOTIDE SEQUENCE [LARGE SCALE GENOMIC DNA]</scope>
    <source>
        <strain evidence="1 2">A37T2</strain>
    </source>
</reference>
<gene>
    <name evidence="1" type="ORF">GA0116948_108110</name>
</gene>
<dbReference type="Gene3D" id="3.40.50.300">
    <property type="entry name" value="P-loop containing nucleotide triphosphate hydrolases"/>
    <property type="match status" value="1"/>
</dbReference>
<dbReference type="RefSeq" id="WP_089712732.1">
    <property type="nucleotide sequence ID" value="NZ_FMAR01000008.1"/>
</dbReference>
<name>A0A1C4EHA9_9BACT</name>
<sequence>MAEEIAVIIDGSIKAPIPEACSKSNHNFFIISTHIIEVGEALSEKCDNFRFFYMPTIMDGVRPRYTYQLTKGITTDRQGMLIIENEGIIGLLNARTPD</sequence>
<dbReference type="AlphaFoldDB" id="A0A1C4EHA9"/>
<protein>
    <submittedName>
        <fullName evidence="1">Uncharacterized protein</fullName>
    </submittedName>
</protein>
<dbReference type="OrthoDB" id="1097361at2"/>